<name>A0A1H0P6G2_9ACTN</name>
<sequence>MRLEHEFTVPVPVDVAWPVLLDPERIAPCMPGATLNSAEGEEFSGSVKVKLGPVSLMYKGNGSFTEVDHEARRAVVEASGKDSRGNGTASAAVTARLNSEDDGTRVHVETDLKVTGKPAQLGRGLISDVAQKLIDQFSECLASRLTGGEAETATEPERREQRGEEQLGTAATAGPAGNGSGPAASNDGHGVSPGAGEGAGSLAEEENAAAAGATNRIEPGWKVTGAEPGASRSRSTAELSAVRSGERQGTADNDAVDLLDTAGAPVLKRLVPVTAVLAGLTVVFVVLRRRRHRPR</sequence>
<dbReference type="InterPro" id="IPR023393">
    <property type="entry name" value="START-like_dom_sf"/>
</dbReference>
<dbReference type="SUPFAM" id="SSF55961">
    <property type="entry name" value="Bet v1-like"/>
    <property type="match status" value="1"/>
</dbReference>
<gene>
    <name evidence="3" type="ORF">SAMN04487905_101410</name>
</gene>
<keyword evidence="4" id="KW-1185">Reference proteome</keyword>
<evidence type="ECO:0000256" key="1">
    <source>
        <dbReference type="SAM" id="MobiDB-lite"/>
    </source>
</evidence>
<dbReference type="CDD" id="cd07823">
    <property type="entry name" value="SRPBCC_5"/>
    <property type="match status" value="1"/>
</dbReference>
<dbReference type="Gene3D" id="3.30.530.20">
    <property type="match status" value="1"/>
</dbReference>
<evidence type="ECO:0000256" key="2">
    <source>
        <dbReference type="SAM" id="Phobius"/>
    </source>
</evidence>
<protein>
    <submittedName>
        <fullName evidence="3">Carbon monoxide dehydrogenase subunit G</fullName>
    </submittedName>
</protein>
<evidence type="ECO:0000313" key="3">
    <source>
        <dbReference type="EMBL" id="SDP00534.1"/>
    </source>
</evidence>
<accession>A0A1H0P6G2</accession>
<dbReference type="PANTHER" id="PTHR38588">
    <property type="entry name" value="BLL0334 PROTEIN"/>
    <property type="match status" value="1"/>
</dbReference>
<dbReference type="RefSeq" id="WP_092596775.1">
    <property type="nucleotide sequence ID" value="NZ_FNJR01000001.1"/>
</dbReference>
<organism evidence="3 4">
    <name type="scientific">Actinopolyspora xinjiangensis</name>
    <dbReference type="NCBI Taxonomy" id="405564"/>
    <lineage>
        <taxon>Bacteria</taxon>
        <taxon>Bacillati</taxon>
        <taxon>Actinomycetota</taxon>
        <taxon>Actinomycetes</taxon>
        <taxon>Actinopolysporales</taxon>
        <taxon>Actinopolysporaceae</taxon>
        <taxon>Actinopolyspora</taxon>
    </lineage>
</organism>
<feature type="compositionally biased region" description="Low complexity" evidence="1">
    <location>
        <begin position="166"/>
        <end position="186"/>
    </location>
</feature>
<evidence type="ECO:0000313" key="4">
    <source>
        <dbReference type="Proteomes" id="UP000199497"/>
    </source>
</evidence>
<proteinExistence type="predicted"/>
<feature type="region of interest" description="Disordered" evidence="1">
    <location>
        <begin position="146"/>
        <end position="249"/>
    </location>
</feature>
<feature type="compositionally biased region" description="Basic and acidic residues" evidence="1">
    <location>
        <begin position="155"/>
        <end position="165"/>
    </location>
</feature>
<dbReference type="STRING" id="405564.SAMN04487905_101410"/>
<keyword evidence="2" id="KW-0812">Transmembrane</keyword>
<dbReference type="Pfam" id="PF06240">
    <property type="entry name" value="COXG"/>
    <property type="match status" value="1"/>
</dbReference>
<dbReference type="OrthoDB" id="9808623at2"/>
<dbReference type="InterPro" id="IPR010419">
    <property type="entry name" value="CO_DH_gsu"/>
</dbReference>
<dbReference type="EMBL" id="FNJR01000001">
    <property type="protein sequence ID" value="SDP00534.1"/>
    <property type="molecule type" value="Genomic_DNA"/>
</dbReference>
<keyword evidence="2" id="KW-0472">Membrane</keyword>
<reference evidence="4" key="1">
    <citation type="submission" date="2016-10" db="EMBL/GenBank/DDBJ databases">
        <authorList>
            <person name="Varghese N."/>
            <person name="Submissions S."/>
        </authorList>
    </citation>
    <scope>NUCLEOTIDE SEQUENCE [LARGE SCALE GENOMIC DNA]</scope>
    <source>
        <strain evidence="4">DSM 46732</strain>
    </source>
</reference>
<dbReference type="PANTHER" id="PTHR38588:SF1">
    <property type="entry name" value="BLL0334 PROTEIN"/>
    <property type="match status" value="1"/>
</dbReference>
<dbReference type="Proteomes" id="UP000199497">
    <property type="component" value="Unassembled WGS sequence"/>
</dbReference>
<feature type="transmembrane region" description="Helical" evidence="2">
    <location>
        <begin position="270"/>
        <end position="287"/>
    </location>
</feature>
<dbReference type="AlphaFoldDB" id="A0A1H0P6G2"/>
<keyword evidence="2" id="KW-1133">Transmembrane helix</keyword>